<organism evidence="3 4">
    <name type="scientific">Ferroplasma acidiphilum</name>
    <dbReference type="NCBI Taxonomy" id="74969"/>
    <lineage>
        <taxon>Archaea</taxon>
        <taxon>Methanobacteriati</taxon>
        <taxon>Thermoplasmatota</taxon>
        <taxon>Thermoplasmata</taxon>
        <taxon>Thermoplasmatales</taxon>
        <taxon>Ferroplasmaceae</taxon>
        <taxon>Ferroplasma</taxon>
    </lineage>
</organism>
<dbReference type="STRING" id="74969.FAD_0729"/>
<dbReference type="KEGG" id="fai:FAD_0729"/>
<dbReference type="EMBL" id="CP015363">
    <property type="protein sequence ID" value="ARD84635.1"/>
    <property type="molecule type" value="Genomic_DNA"/>
</dbReference>
<dbReference type="Pfam" id="PF01408">
    <property type="entry name" value="GFO_IDH_MocA"/>
    <property type="match status" value="1"/>
</dbReference>
<dbReference type="SUPFAM" id="SSF55347">
    <property type="entry name" value="Glyceraldehyde-3-phosphate dehydrogenase-like, C-terminal domain"/>
    <property type="match status" value="1"/>
</dbReference>
<accession>A0A1V0N3H0</accession>
<dbReference type="InterPro" id="IPR051450">
    <property type="entry name" value="Gfo/Idh/MocA_Oxidoreductases"/>
</dbReference>
<gene>
    <name evidence="3" type="ORF">FAD_0729</name>
</gene>
<evidence type="ECO:0000313" key="3">
    <source>
        <dbReference type="EMBL" id="ARD84635.1"/>
    </source>
</evidence>
<evidence type="ECO:0000259" key="1">
    <source>
        <dbReference type="Pfam" id="PF01408"/>
    </source>
</evidence>
<feature type="domain" description="GFO/IDH/MocA-like oxidoreductase" evidence="2">
    <location>
        <begin position="123"/>
        <end position="242"/>
    </location>
</feature>
<feature type="domain" description="Gfo/Idh/MocA-like oxidoreductase N-terminal" evidence="1">
    <location>
        <begin position="1"/>
        <end position="113"/>
    </location>
</feature>
<dbReference type="RefSeq" id="WP_081141853.1">
    <property type="nucleotide sequence ID" value="NZ_CP015363.1"/>
</dbReference>
<dbReference type="InterPro" id="IPR036291">
    <property type="entry name" value="NAD(P)-bd_dom_sf"/>
</dbReference>
<dbReference type="GeneID" id="31676231"/>
<dbReference type="Gene3D" id="3.30.360.10">
    <property type="entry name" value="Dihydrodipicolinate Reductase, domain 2"/>
    <property type="match status" value="1"/>
</dbReference>
<evidence type="ECO:0000259" key="2">
    <source>
        <dbReference type="Pfam" id="PF22725"/>
    </source>
</evidence>
<dbReference type="Proteomes" id="UP000192050">
    <property type="component" value="Chromosome"/>
</dbReference>
<proteinExistence type="predicted"/>
<dbReference type="SUPFAM" id="SSF51735">
    <property type="entry name" value="NAD(P)-binding Rossmann-fold domains"/>
    <property type="match status" value="1"/>
</dbReference>
<protein>
    <submittedName>
        <fullName evidence="3">Oxidoreductase</fullName>
    </submittedName>
</protein>
<dbReference type="PANTHER" id="PTHR43377:SF1">
    <property type="entry name" value="BILIVERDIN REDUCTASE A"/>
    <property type="match status" value="1"/>
</dbReference>
<dbReference type="PANTHER" id="PTHR43377">
    <property type="entry name" value="BILIVERDIN REDUCTASE A"/>
    <property type="match status" value="1"/>
</dbReference>
<name>A0A1V0N3H0_9ARCH</name>
<dbReference type="Gene3D" id="3.40.50.720">
    <property type="entry name" value="NAD(P)-binding Rossmann-like Domain"/>
    <property type="match status" value="1"/>
</dbReference>
<keyword evidence="4" id="KW-1185">Reference proteome</keyword>
<dbReference type="InterPro" id="IPR055170">
    <property type="entry name" value="GFO_IDH_MocA-like_dom"/>
</dbReference>
<reference evidence="3 4" key="1">
    <citation type="submission" date="2011-10" db="EMBL/GenBank/DDBJ databases">
        <title>Metabolic and evolutionary patterns in the extreme acidophile Ferroplasma acidiphilum.</title>
        <authorList>
            <person name="Golyshina O.V."/>
            <person name="Kozyavkin S.A."/>
            <person name="Tatusov R.L."/>
            <person name="Slesarev A.I."/>
            <person name="Golyshin P.N."/>
        </authorList>
    </citation>
    <scope>NUCLEOTIDE SEQUENCE [LARGE SCALE GENOMIC DNA]</scope>
    <source>
        <strain evidence="4">Y</strain>
    </source>
</reference>
<evidence type="ECO:0000313" key="4">
    <source>
        <dbReference type="Proteomes" id="UP000192050"/>
    </source>
</evidence>
<dbReference type="OrthoDB" id="25239at2157"/>
<sequence>MKILVVGANNFGQKHLSGIKGMEISIVERKPEVIEKTVEKFKIENVYSSFEDAIKDRFEIVDLVVPHYLHKEMAIKAMEAGSNVLVEKPIATTLDDGEAMIRASKDYGVKFMVTDQYFFDPSVRAAVKFIRENRIGRINTIIVRDQRFFEHGGWRTDKDQMGGGALIDGGIHFLDTLLNFGGNYESIHGKSIHGGSILNGEDNTAALFKFENGTYGLFFYSWSYRNPPELPAFEIIGEKGSIYEDVKSRTSWEVGTPVRTVYGDLIVNGENANVKKYDVYTAEIMEFADSVKNNTEVPFPPELALRDLKAVLDIYKL</sequence>
<dbReference type="InterPro" id="IPR000683">
    <property type="entry name" value="Gfo/Idh/MocA-like_OxRdtase_N"/>
</dbReference>
<dbReference type="AlphaFoldDB" id="A0A1V0N3H0"/>
<dbReference type="Pfam" id="PF22725">
    <property type="entry name" value="GFO_IDH_MocA_C3"/>
    <property type="match status" value="1"/>
</dbReference>
<dbReference type="GO" id="GO:0000166">
    <property type="term" value="F:nucleotide binding"/>
    <property type="evidence" value="ECO:0007669"/>
    <property type="project" value="InterPro"/>
</dbReference>